<name>A0A9Y2AJ78_9FIRM</name>
<dbReference type="Proteomes" id="UP001243623">
    <property type="component" value="Chromosome"/>
</dbReference>
<keyword evidence="1" id="KW-0051">Antiviral defense</keyword>
<accession>A0A9Y2AJ78</accession>
<gene>
    <name evidence="2" type="primary">cas5</name>
    <name evidence="2" type="ORF">P3F81_02100</name>
</gene>
<keyword evidence="3" id="KW-1185">Reference proteome</keyword>
<protein>
    <submittedName>
        <fullName evidence="2">CRISPR-associated protein Cas5</fullName>
    </submittedName>
</protein>
<dbReference type="NCBIfam" id="TIGR02593">
    <property type="entry name" value="CRISPR_cas5"/>
    <property type="match status" value="1"/>
</dbReference>
<dbReference type="KEGG" id="sgbi:P3F81_02100"/>
<evidence type="ECO:0000256" key="1">
    <source>
        <dbReference type="ARBA" id="ARBA00023118"/>
    </source>
</evidence>
<evidence type="ECO:0000313" key="2">
    <source>
        <dbReference type="EMBL" id="WIW71144.1"/>
    </source>
</evidence>
<reference evidence="2" key="1">
    <citation type="submission" date="2023-03" db="EMBL/GenBank/DDBJ databases">
        <title>Selenobaculum gbiensis gen. nov. sp. nov., a new bacterium isolated from the gut microbiota of IBD patient.</title>
        <authorList>
            <person name="Yeo S."/>
            <person name="Park H."/>
            <person name="Huh C.S."/>
        </authorList>
    </citation>
    <scope>NUCLEOTIDE SEQUENCE</scope>
    <source>
        <strain evidence="2">ICN-92133</strain>
    </source>
</reference>
<sequence>MQAISFCLNGKMAHFRKYYSNSTALSHLVPPVATIKGIIAGLLGYERDSYYEEFSDKRCKVALCVKSPLKKITQTMNLLKVESLNHLNGAGLNRTQNHTEFVVPKNLQSENICYEVIFYHEDRSVMEKLTAMLCLPSSAYLSQGISVALGSAQCLGWISQGKVVDLEKRLSDDAVIAICSAVVLNRIEKICLEKEICSNFFKEETITEFDEHRLITEGSRKEILFNLEDTALSLILKQATPYYVMDAKENIVFLE</sequence>
<dbReference type="RefSeq" id="WP_147666782.1">
    <property type="nucleotide sequence ID" value="NZ_CP120678.1"/>
</dbReference>
<evidence type="ECO:0000313" key="3">
    <source>
        <dbReference type="Proteomes" id="UP001243623"/>
    </source>
</evidence>
<dbReference type="GO" id="GO:0051607">
    <property type="term" value="P:defense response to virus"/>
    <property type="evidence" value="ECO:0007669"/>
    <property type="project" value="UniProtKB-KW"/>
</dbReference>
<organism evidence="2 3">
    <name type="scientific">Selenobaculum gibii</name>
    <dbReference type="NCBI Taxonomy" id="3054208"/>
    <lineage>
        <taxon>Bacteria</taxon>
        <taxon>Bacillati</taxon>
        <taxon>Bacillota</taxon>
        <taxon>Negativicutes</taxon>
        <taxon>Selenomonadales</taxon>
        <taxon>Selenomonadaceae</taxon>
        <taxon>Selenobaculum</taxon>
    </lineage>
</organism>
<dbReference type="AlphaFoldDB" id="A0A9Y2AJ78"/>
<dbReference type="InterPro" id="IPR013422">
    <property type="entry name" value="CRISPR-assoc_prot_Cas5_N"/>
</dbReference>
<dbReference type="EMBL" id="CP120678">
    <property type="protein sequence ID" value="WIW71144.1"/>
    <property type="molecule type" value="Genomic_DNA"/>
</dbReference>
<proteinExistence type="predicted"/>